<keyword evidence="4" id="KW-1185">Reference proteome</keyword>
<accession>A0A3D8RRI7</accession>
<organism evidence="3 4">
    <name type="scientific">Aspergillus mulundensis</name>
    <dbReference type="NCBI Taxonomy" id="1810919"/>
    <lineage>
        <taxon>Eukaryota</taxon>
        <taxon>Fungi</taxon>
        <taxon>Dikarya</taxon>
        <taxon>Ascomycota</taxon>
        <taxon>Pezizomycotina</taxon>
        <taxon>Eurotiomycetes</taxon>
        <taxon>Eurotiomycetidae</taxon>
        <taxon>Eurotiales</taxon>
        <taxon>Aspergillaceae</taxon>
        <taxon>Aspergillus</taxon>
        <taxon>Aspergillus subgen. Nidulantes</taxon>
    </lineage>
</organism>
<dbReference type="EMBL" id="PVWQ01000007">
    <property type="protein sequence ID" value="RDW76566.1"/>
    <property type="molecule type" value="Genomic_DNA"/>
</dbReference>
<feature type="region of interest" description="Disordered" evidence="1">
    <location>
        <begin position="357"/>
        <end position="377"/>
    </location>
</feature>
<feature type="region of interest" description="Disordered" evidence="1">
    <location>
        <begin position="1"/>
        <end position="27"/>
    </location>
</feature>
<feature type="transmembrane region" description="Helical" evidence="2">
    <location>
        <begin position="96"/>
        <end position="117"/>
    </location>
</feature>
<gene>
    <name evidence="3" type="ORF">DSM5745_06558</name>
</gene>
<evidence type="ECO:0008006" key="5">
    <source>
        <dbReference type="Google" id="ProtNLM"/>
    </source>
</evidence>
<comment type="caution">
    <text evidence="3">The sequence shown here is derived from an EMBL/GenBank/DDBJ whole genome shotgun (WGS) entry which is preliminary data.</text>
</comment>
<dbReference type="Pfam" id="PF11885">
    <property type="entry name" value="DUF3405"/>
    <property type="match status" value="1"/>
</dbReference>
<dbReference type="InterPro" id="IPR021822">
    <property type="entry name" value="DUF3405"/>
</dbReference>
<name>A0A3D8RRI7_9EURO</name>
<evidence type="ECO:0000313" key="3">
    <source>
        <dbReference type="EMBL" id="RDW76566.1"/>
    </source>
</evidence>
<feature type="region of interest" description="Disordered" evidence="1">
    <location>
        <begin position="825"/>
        <end position="846"/>
    </location>
</feature>
<evidence type="ECO:0000256" key="2">
    <source>
        <dbReference type="SAM" id="Phobius"/>
    </source>
</evidence>
<evidence type="ECO:0000313" key="4">
    <source>
        <dbReference type="Proteomes" id="UP000256690"/>
    </source>
</evidence>
<dbReference type="OrthoDB" id="3353407at2759"/>
<dbReference type="PANTHER" id="PTHR36205">
    <property type="entry name" value="CHROMOSOME 19, WHOLE GENOME SHOTGUN SEQUENCE"/>
    <property type="match status" value="1"/>
</dbReference>
<dbReference type="AlphaFoldDB" id="A0A3D8RRI7"/>
<dbReference type="Proteomes" id="UP000256690">
    <property type="component" value="Unassembled WGS sequence"/>
</dbReference>
<proteinExistence type="predicted"/>
<dbReference type="STRING" id="1810919.A0A3D8RRI7"/>
<protein>
    <recommendedName>
        <fullName evidence="5">Major facilitator superfamily transporter</fullName>
    </recommendedName>
</protein>
<sequence length="846" mass="96924">MKFVGTTKGRAPKYDASSGRYGSRNDTIDVEKQYARKEYHYRNLSQSSLESDSGDDSIASSSSAASYYPMLNTTATARRTRATIGFYRVPHRIMRWLCLALFSALLLFILTLFRFTLSSQSTPAALEVPKASPRPPTWESFPFLKRYHGGIRTLVARKENIAEYPNEDPEGMIPDKNISMNETITARGEPTEQVTEQIKQGLPFASSAFNPYPNYTSPEYVEKYGVKRECFLDQDETLRLPLVHSYRGVPRGFPDAVVGSNEMLEIQDDICFDRFGRLGPYGLGYSVRKGGTGAGLEGHRDGSERVWEDFPPVDFRRVNWAAAQNRCMTINSHRFGELPQMQSERVFSMAVDGLKPQEKSTDTLTTSEEPSAVPNDNQKRLPRTAFVIRTWHDFHYTPEDILYLRSIIAELSLLSGGEYTIHFLIHVKDTNLQIWADDDTYERVLKDALPEEFQGMGTLWSEQQMSVVYAGMEETWARGLSVHGVYRSTFMPMQYFAYRHPEYDYYWNWEMDARYTGHWYHLFDKVVNWARQQPRRGLWERNSRFYVPSVHGSWDDFRQMVRVQTELGTNSPNNMWSAGASHDFVKGEKPAQRQGDKFVWGPLRPDEQDVLEVEGEGIPQATMEKDKYDWGVEEEADLIVFNPLFDPEGTTWLLKDDVTGYNRENGLPPRRAAIISASRLSRKLLHTMHKETTFKRHTMFSEMWPATTALHHGFKAVYVPHSVYVDRQWPTEYLESIFNAGRNGASGGARSSIFGDREHNFRGTTWFYSAGFSPNLWRRWLGYKVDNDGGEQEELAGEGRMCLPPMLLHPVKEVEMIIDDGVEAEVAETDGAGSDEVEKDEVEAEE</sequence>
<keyword evidence="2" id="KW-0812">Transmembrane</keyword>
<dbReference type="PANTHER" id="PTHR36205:SF1">
    <property type="entry name" value="MAJOR FACILITATOR SUPERFAMILY TRANSPORTER"/>
    <property type="match status" value="1"/>
</dbReference>
<dbReference type="RefSeq" id="XP_026602878.1">
    <property type="nucleotide sequence ID" value="XM_026748574.1"/>
</dbReference>
<evidence type="ECO:0000256" key="1">
    <source>
        <dbReference type="SAM" id="MobiDB-lite"/>
    </source>
</evidence>
<reference evidence="3 4" key="1">
    <citation type="journal article" date="2018" name="IMA Fungus">
        <title>IMA Genome-F 9: Draft genome sequence of Annulohypoxylon stygium, Aspergillus mulundensis, Berkeleyomyces basicola (syn. Thielaviopsis basicola), Ceratocystis smalleyi, two Cercospora beticola strains, Coleophoma cylindrospora, Fusarium fracticaudum, Phialophora cf. hyalina, and Morchella septimelata.</title>
        <authorList>
            <person name="Wingfield B.D."/>
            <person name="Bills G.F."/>
            <person name="Dong Y."/>
            <person name="Huang W."/>
            <person name="Nel W.J."/>
            <person name="Swalarsk-Parry B.S."/>
            <person name="Vaghefi N."/>
            <person name="Wilken P.M."/>
            <person name="An Z."/>
            <person name="de Beer Z.W."/>
            <person name="De Vos L."/>
            <person name="Chen L."/>
            <person name="Duong T.A."/>
            <person name="Gao Y."/>
            <person name="Hammerbacher A."/>
            <person name="Kikkert J.R."/>
            <person name="Li Y."/>
            <person name="Li H."/>
            <person name="Li K."/>
            <person name="Li Q."/>
            <person name="Liu X."/>
            <person name="Ma X."/>
            <person name="Naidoo K."/>
            <person name="Pethybridge S.J."/>
            <person name="Sun J."/>
            <person name="Steenkamp E.T."/>
            <person name="van der Nest M.A."/>
            <person name="van Wyk S."/>
            <person name="Wingfield M.J."/>
            <person name="Xiong C."/>
            <person name="Yue Q."/>
            <person name="Zhang X."/>
        </authorList>
    </citation>
    <scope>NUCLEOTIDE SEQUENCE [LARGE SCALE GENOMIC DNA]</scope>
    <source>
        <strain evidence="3 4">DSM 5745</strain>
    </source>
</reference>
<keyword evidence="2" id="KW-0472">Membrane</keyword>
<dbReference type="GeneID" id="38116928"/>
<keyword evidence="2" id="KW-1133">Transmembrane helix</keyword>